<feature type="region of interest" description="Disordered" evidence="1">
    <location>
        <begin position="266"/>
        <end position="287"/>
    </location>
</feature>
<gene>
    <name evidence="3" type="ORF">SAMN02949497_3014</name>
</gene>
<dbReference type="GO" id="GO:0008199">
    <property type="term" value="F:ferric iron binding"/>
    <property type="evidence" value="ECO:0007669"/>
    <property type="project" value="InterPro"/>
</dbReference>
<feature type="domain" description="Intradiol ring-cleavage dioxygenases" evidence="2">
    <location>
        <begin position="80"/>
        <end position="160"/>
    </location>
</feature>
<proteinExistence type="predicted"/>
<sequence length="287" mass="30368">MTMPPNNDIPVPARRRFLLNGARGVAGLAAAAALGTPMGTALAASYPLSPVLTEGPFCLDKKLLRSDVRSDSTTGETTTGFPLGLRIRIFTLNAKGKTVPLAGAYVDIWHCNALGYYSGETNNGAYDASTVDWLRGYQVTDSRGLVRFVSIYPGWYTGRTVHIHARIRLYDDAGNATYDQATQIFFDDDLTDIIAAKPPYTHDTQVRTYNATDSIYNGASNHSEIDGVTSDAGDDLLATTTLLPKRCSASIRLVIDTSEGVAGLNCPTSADNSGGGGGGGTPPTPPS</sequence>
<keyword evidence="3" id="KW-0223">Dioxygenase</keyword>
<dbReference type="EMBL" id="FXAM01000001">
    <property type="protein sequence ID" value="SMF95646.1"/>
    <property type="molecule type" value="Genomic_DNA"/>
</dbReference>
<protein>
    <submittedName>
        <fullName evidence="3">Protocatechuate 3,4-dioxygenase beta subunit</fullName>
    </submittedName>
</protein>
<dbReference type="InterPro" id="IPR015889">
    <property type="entry name" value="Intradiol_dOase_core"/>
</dbReference>
<dbReference type="Proteomes" id="UP000192923">
    <property type="component" value="Unassembled WGS sequence"/>
</dbReference>
<dbReference type="Pfam" id="PF00775">
    <property type="entry name" value="Dioxygenase_C"/>
    <property type="match status" value="1"/>
</dbReference>
<dbReference type="InterPro" id="IPR006311">
    <property type="entry name" value="TAT_signal"/>
</dbReference>
<dbReference type="InterPro" id="IPR000627">
    <property type="entry name" value="Intradiol_dOase_C"/>
</dbReference>
<dbReference type="AlphaFoldDB" id="A0A1Y6CZB4"/>
<name>A0A1Y6CZB4_9GAMM</name>
<reference evidence="3 4" key="1">
    <citation type="submission" date="2016-12" db="EMBL/GenBank/DDBJ databases">
        <authorList>
            <person name="Song W.-J."/>
            <person name="Kurnit D.M."/>
        </authorList>
    </citation>
    <scope>NUCLEOTIDE SEQUENCE [LARGE SCALE GENOMIC DNA]</scope>
    <source>
        <strain evidence="3 4">175</strain>
    </source>
</reference>
<organism evidence="3 4">
    <name type="scientific">Methylomagnum ishizawai</name>
    <dbReference type="NCBI Taxonomy" id="1760988"/>
    <lineage>
        <taxon>Bacteria</taxon>
        <taxon>Pseudomonadati</taxon>
        <taxon>Pseudomonadota</taxon>
        <taxon>Gammaproteobacteria</taxon>
        <taxon>Methylococcales</taxon>
        <taxon>Methylococcaceae</taxon>
        <taxon>Methylomagnum</taxon>
    </lineage>
</organism>
<keyword evidence="4" id="KW-1185">Reference proteome</keyword>
<dbReference type="STRING" id="1760988.SAMN02949497_3014"/>
<dbReference type="SUPFAM" id="SSF49482">
    <property type="entry name" value="Aromatic compound dioxygenase"/>
    <property type="match status" value="1"/>
</dbReference>
<evidence type="ECO:0000259" key="2">
    <source>
        <dbReference type="Pfam" id="PF00775"/>
    </source>
</evidence>
<dbReference type="PANTHER" id="PTHR34315:SF1">
    <property type="entry name" value="INTRADIOL RING-CLEAVAGE DIOXYGENASES DOMAIN-CONTAINING PROTEIN-RELATED"/>
    <property type="match status" value="1"/>
</dbReference>
<dbReference type="OrthoDB" id="9805815at2"/>
<dbReference type="GO" id="GO:0016702">
    <property type="term" value="F:oxidoreductase activity, acting on single donors with incorporation of molecular oxygen, incorporation of two atoms of oxygen"/>
    <property type="evidence" value="ECO:0007669"/>
    <property type="project" value="InterPro"/>
</dbReference>
<dbReference type="PROSITE" id="PS51318">
    <property type="entry name" value="TAT"/>
    <property type="match status" value="1"/>
</dbReference>
<evidence type="ECO:0000256" key="1">
    <source>
        <dbReference type="SAM" id="MobiDB-lite"/>
    </source>
</evidence>
<accession>A0A1Y6CZB4</accession>
<evidence type="ECO:0000313" key="4">
    <source>
        <dbReference type="Proteomes" id="UP000192923"/>
    </source>
</evidence>
<dbReference type="PANTHER" id="PTHR34315">
    <property type="match status" value="1"/>
</dbReference>
<dbReference type="Gene3D" id="2.60.130.10">
    <property type="entry name" value="Aromatic compound dioxygenase"/>
    <property type="match status" value="1"/>
</dbReference>
<keyword evidence="3" id="KW-0560">Oxidoreductase</keyword>
<evidence type="ECO:0000313" key="3">
    <source>
        <dbReference type="EMBL" id="SMF95646.1"/>
    </source>
</evidence>